<gene>
    <name evidence="1" type="ORF">ENJ65_07135</name>
</gene>
<evidence type="ECO:0000313" key="1">
    <source>
        <dbReference type="EMBL" id="HHJ81392.1"/>
    </source>
</evidence>
<accession>A0A832J4V4</accession>
<name>A0A832J4V4_9GAMM</name>
<protein>
    <submittedName>
        <fullName evidence="1">Uncharacterized protein</fullName>
    </submittedName>
</protein>
<dbReference type="AlphaFoldDB" id="A0A832J4V4"/>
<dbReference type="EMBL" id="DRNF01000451">
    <property type="protein sequence ID" value="HHJ81392.1"/>
    <property type="molecule type" value="Genomic_DNA"/>
</dbReference>
<sequence length="123" mass="14326">MSRIADLPVYAQRTEELGAELYNLWRRARLHFEMPLRIPLSDSPGFVMILEENEWVCVDETQNDLPVLAWVAFEDQGRDALHVPVTCKLNYYHFAASKVRALALEKMKTLLQQRLHEDNNDLS</sequence>
<proteinExistence type="predicted"/>
<dbReference type="Proteomes" id="UP000885832">
    <property type="component" value="Unassembled WGS sequence"/>
</dbReference>
<comment type="caution">
    <text evidence="1">The sequence shown here is derived from an EMBL/GenBank/DDBJ whole genome shotgun (WGS) entry which is preliminary data.</text>
</comment>
<reference evidence="1" key="1">
    <citation type="journal article" date="2020" name="mSystems">
        <title>Genome- and Community-Level Interaction Insights into Carbon Utilization and Element Cycling Functions of Hydrothermarchaeota in Hydrothermal Sediment.</title>
        <authorList>
            <person name="Zhou Z."/>
            <person name="Liu Y."/>
            <person name="Xu W."/>
            <person name="Pan J."/>
            <person name="Luo Z.H."/>
            <person name="Li M."/>
        </authorList>
    </citation>
    <scope>NUCLEOTIDE SEQUENCE [LARGE SCALE GENOMIC DNA]</scope>
    <source>
        <strain evidence="1">HyVt-505</strain>
    </source>
</reference>
<organism evidence="1">
    <name type="scientific">Candidatus Tenderia electrophaga</name>
    <dbReference type="NCBI Taxonomy" id="1748243"/>
    <lineage>
        <taxon>Bacteria</taxon>
        <taxon>Pseudomonadati</taxon>
        <taxon>Pseudomonadota</taxon>
        <taxon>Gammaproteobacteria</taxon>
        <taxon>Candidatus Tenderiales</taxon>
        <taxon>Candidatus Tenderiaceae</taxon>
        <taxon>Candidatus Tenderia</taxon>
    </lineage>
</organism>